<dbReference type="PANTHER" id="PTHR30576:SF0">
    <property type="entry name" value="UNDECAPRENYL-PHOSPHATE N-ACETYLGALACTOSAMINYL 1-PHOSPHATE TRANSFERASE-RELATED"/>
    <property type="match status" value="1"/>
</dbReference>
<dbReference type="RefSeq" id="WP_386099031.1">
    <property type="nucleotide sequence ID" value="NZ_JBHUOZ010000003.1"/>
</dbReference>
<keyword evidence="2" id="KW-1133">Transmembrane helix</keyword>
<reference evidence="5" key="1">
    <citation type="journal article" date="2019" name="Int. J. Syst. Evol. Microbiol.">
        <title>The Global Catalogue of Microorganisms (GCM) 10K type strain sequencing project: providing services to taxonomists for standard genome sequencing and annotation.</title>
        <authorList>
            <consortium name="The Broad Institute Genomics Platform"/>
            <consortium name="The Broad Institute Genome Sequencing Center for Infectious Disease"/>
            <person name="Wu L."/>
            <person name="Ma J."/>
        </authorList>
    </citation>
    <scope>NUCLEOTIDE SEQUENCE [LARGE SCALE GENOMIC DNA]</scope>
    <source>
        <strain evidence="5">KCTC 23299</strain>
    </source>
</reference>
<dbReference type="PANTHER" id="PTHR30576">
    <property type="entry name" value="COLANIC BIOSYNTHESIS UDP-GLUCOSE LIPID CARRIER TRANSFERASE"/>
    <property type="match status" value="1"/>
</dbReference>
<keyword evidence="5" id="KW-1185">Reference proteome</keyword>
<dbReference type="InterPro" id="IPR003362">
    <property type="entry name" value="Bact_transf"/>
</dbReference>
<accession>A0ABW6A9C4</accession>
<sequence length="378" mass="42758">MNLAAYPLTKTSENNWHVVKDMSGNMSVEKKMSCLIIGKDDETETPDFASTYYVNSLKQAHNFIGTNTKVAIPDVILIKVPYNKSELSFFAAALKKRKAYRKTIVIYCLQQLTKVQRADVAASGFVDDVVDICNPDIDLVAKVNFLKKVRGNEKVFTERVKSAYTTKGYTFNAFLSLKRAVDVIVASVLLVLLLPFFLIIALLIKLESRGPVIYKSKRAGKGYKVFEFYKFRTMEVGADKKIDQLGHLNQYKEEAGGAKFLKIANDPRITKMGRFLRNTSIDELPQLINVLKGDMSLVGNRPLPLYEAATLTDNNSVERFMAPAGITGLWQIEKRGREDMSTEERINLDITYAREANFLKDMWILVKTPIVMFQKCNS</sequence>
<name>A0ABW6A9C4_9BACT</name>
<evidence type="ECO:0000259" key="3">
    <source>
        <dbReference type="Pfam" id="PF02397"/>
    </source>
</evidence>
<keyword evidence="2" id="KW-0472">Membrane</keyword>
<keyword evidence="2" id="KW-0812">Transmembrane</keyword>
<dbReference type="EMBL" id="JBHUOZ010000003">
    <property type="protein sequence ID" value="MFD2920522.1"/>
    <property type="molecule type" value="Genomic_DNA"/>
</dbReference>
<comment type="caution">
    <text evidence="4">The sequence shown here is derived from an EMBL/GenBank/DDBJ whole genome shotgun (WGS) entry which is preliminary data.</text>
</comment>
<feature type="transmembrane region" description="Helical" evidence="2">
    <location>
        <begin position="183"/>
        <end position="204"/>
    </location>
</feature>
<evidence type="ECO:0000256" key="2">
    <source>
        <dbReference type="SAM" id="Phobius"/>
    </source>
</evidence>
<organism evidence="4 5">
    <name type="scientific">Terrimonas rubra</name>
    <dbReference type="NCBI Taxonomy" id="1035890"/>
    <lineage>
        <taxon>Bacteria</taxon>
        <taxon>Pseudomonadati</taxon>
        <taxon>Bacteroidota</taxon>
        <taxon>Chitinophagia</taxon>
        <taxon>Chitinophagales</taxon>
        <taxon>Chitinophagaceae</taxon>
        <taxon>Terrimonas</taxon>
    </lineage>
</organism>
<proteinExistence type="inferred from homology"/>
<protein>
    <submittedName>
        <fullName evidence="4">Sugar transferase</fullName>
    </submittedName>
</protein>
<dbReference type="GO" id="GO:0016740">
    <property type="term" value="F:transferase activity"/>
    <property type="evidence" value="ECO:0007669"/>
    <property type="project" value="UniProtKB-KW"/>
</dbReference>
<dbReference type="Proteomes" id="UP001597511">
    <property type="component" value="Unassembled WGS sequence"/>
</dbReference>
<evidence type="ECO:0000313" key="4">
    <source>
        <dbReference type="EMBL" id="MFD2920522.1"/>
    </source>
</evidence>
<comment type="similarity">
    <text evidence="1">Belongs to the bacterial sugar transferase family.</text>
</comment>
<feature type="domain" description="Bacterial sugar transferase" evidence="3">
    <location>
        <begin position="178"/>
        <end position="373"/>
    </location>
</feature>
<evidence type="ECO:0000313" key="5">
    <source>
        <dbReference type="Proteomes" id="UP001597511"/>
    </source>
</evidence>
<evidence type="ECO:0000256" key="1">
    <source>
        <dbReference type="ARBA" id="ARBA00006464"/>
    </source>
</evidence>
<keyword evidence="4" id="KW-0808">Transferase</keyword>
<dbReference type="Pfam" id="PF02397">
    <property type="entry name" value="Bac_transf"/>
    <property type="match status" value="1"/>
</dbReference>
<gene>
    <name evidence="4" type="ORF">ACFS6H_12420</name>
</gene>